<dbReference type="PANTHER" id="PTHR36437:SF2">
    <property type="entry name" value="GLYOXALASE_BLEOMYCIN RESISTANCE PROTEIN_DIOXYGENASE"/>
    <property type="match status" value="1"/>
</dbReference>
<evidence type="ECO:0000259" key="1">
    <source>
        <dbReference type="PROSITE" id="PS51819"/>
    </source>
</evidence>
<dbReference type="AlphaFoldDB" id="A0A7I8DDZ1"/>
<dbReference type="Proteomes" id="UP000593802">
    <property type="component" value="Chromosome"/>
</dbReference>
<dbReference type="RefSeq" id="WP_200756666.1">
    <property type="nucleotide sequence ID" value="NZ_AP023366.1"/>
</dbReference>
<dbReference type="Gene3D" id="3.10.180.10">
    <property type="entry name" value="2,3-Dihydroxybiphenyl 1,2-Dioxygenase, domain 1"/>
    <property type="match status" value="1"/>
</dbReference>
<dbReference type="InterPro" id="IPR004360">
    <property type="entry name" value="Glyas_Fos-R_dOase_dom"/>
</dbReference>
<protein>
    <recommendedName>
        <fullName evidence="1">VOC domain-containing protein</fullName>
    </recommendedName>
</protein>
<dbReference type="InterPro" id="IPR029068">
    <property type="entry name" value="Glyas_Bleomycin-R_OHBP_Dase"/>
</dbReference>
<dbReference type="EMBL" id="AP023366">
    <property type="protein sequence ID" value="BCJ87046.1"/>
    <property type="molecule type" value="Genomic_DNA"/>
</dbReference>
<sequence>MAGFFKRIDTVLLRVKNIKKACRWYQEVLGLEAAYIGEDDHRIAVFKIGEGETPLTLYELHSDEVMPARRFSTTYPILFAENPETLYETLKNKGVEVEELEDDGRVTYFGFRDPDGNRLEVCYWRS</sequence>
<dbReference type="PANTHER" id="PTHR36437">
    <property type="entry name" value="GLYOXALASE/BLEOMYCIN RESISTANCE PROTEIN/DIOXYGENASE"/>
    <property type="match status" value="1"/>
</dbReference>
<evidence type="ECO:0000313" key="2">
    <source>
        <dbReference type="EMBL" id="BCJ87046.1"/>
    </source>
</evidence>
<keyword evidence="3" id="KW-1185">Reference proteome</keyword>
<dbReference type="InterPro" id="IPR037523">
    <property type="entry name" value="VOC_core"/>
</dbReference>
<dbReference type="SUPFAM" id="SSF54593">
    <property type="entry name" value="Glyoxalase/Bleomycin resistance protein/Dihydroxybiphenyl dioxygenase"/>
    <property type="match status" value="1"/>
</dbReference>
<reference evidence="2 3" key="1">
    <citation type="submission" date="2020-08" db="EMBL/GenBank/DDBJ databases">
        <title>Complete Genome Sequence of Effusibacillus dendaii Strain skT53, Isolated from Farmland soil.</title>
        <authorList>
            <person name="Konishi T."/>
            <person name="Kawasaki H."/>
        </authorList>
    </citation>
    <scope>NUCLEOTIDE SEQUENCE [LARGE SCALE GENOMIC DNA]</scope>
    <source>
        <strain evidence="3">skT53</strain>
    </source>
</reference>
<dbReference type="Pfam" id="PF00903">
    <property type="entry name" value="Glyoxalase"/>
    <property type="match status" value="1"/>
</dbReference>
<dbReference type="KEGG" id="eff:skT53_20310"/>
<dbReference type="PROSITE" id="PS51819">
    <property type="entry name" value="VOC"/>
    <property type="match status" value="1"/>
</dbReference>
<name>A0A7I8DDZ1_9BACL</name>
<evidence type="ECO:0000313" key="3">
    <source>
        <dbReference type="Proteomes" id="UP000593802"/>
    </source>
</evidence>
<feature type="domain" description="VOC" evidence="1">
    <location>
        <begin position="7"/>
        <end position="124"/>
    </location>
</feature>
<proteinExistence type="predicted"/>
<gene>
    <name evidence="2" type="ORF">skT53_20310</name>
</gene>
<accession>A0A7I8DDZ1</accession>
<organism evidence="2 3">
    <name type="scientific">Effusibacillus dendaii</name>
    <dbReference type="NCBI Taxonomy" id="2743772"/>
    <lineage>
        <taxon>Bacteria</taxon>
        <taxon>Bacillati</taxon>
        <taxon>Bacillota</taxon>
        <taxon>Bacilli</taxon>
        <taxon>Bacillales</taxon>
        <taxon>Alicyclobacillaceae</taxon>
        <taxon>Effusibacillus</taxon>
    </lineage>
</organism>